<protein>
    <submittedName>
        <fullName evidence="2 3">Uncharacterized protein</fullName>
    </submittedName>
</protein>
<dbReference type="EMBL" id="KB308994">
    <property type="protein sequence ID" value="ELT95827.1"/>
    <property type="molecule type" value="Genomic_DNA"/>
</dbReference>
<feature type="region of interest" description="Disordered" evidence="1">
    <location>
        <begin position="1"/>
        <end position="53"/>
    </location>
</feature>
<evidence type="ECO:0000313" key="2">
    <source>
        <dbReference type="EMBL" id="ELT95827.1"/>
    </source>
</evidence>
<dbReference type="EMBL" id="AMQN01011631">
    <property type="status" value="NOT_ANNOTATED_CDS"/>
    <property type="molecule type" value="Genomic_DNA"/>
</dbReference>
<dbReference type="AlphaFoldDB" id="R7TQK7"/>
<name>R7TQK7_CAPTE</name>
<dbReference type="EnsemblMetazoa" id="CapteT205850">
    <property type="protein sequence ID" value="CapteP205850"/>
    <property type="gene ID" value="CapteG205850"/>
</dbReference>
<accession>R7TQK7</accession>
<evidence type="ECO:0000256" key="1">
    <source>
        <dbReference type="SAM" id="MobiDB-lite"/>
    </source>
</evidence>
<gene>
    <name evidence="2" type="ORF">CAPTEDRAFT_205850</name>
</gene>
<dbReference type="Proteomes" id="UP000014760">
    <property type="component" value="Unassembled WGS sequence"/>
</dbReference>
<dbReference type="HOGENOM" id="CLU_1074589_0_0_1"/>
<reference evidence="4" key="1">
    <citation type="submission" date="2012-12" db="EMBL/GenBank/DDBJ databases">
        <authorList>
            <person name="Hellsten U."/>
            <person name="Grimwood J."/>
            <person name="Chapman J.A."/>
            <person name="Shapiro H."/>
            <person name="Aerts A."/>
            <person name="Otillar R.P."/>
            <person name="Terry A.Y."/>
            <person name="Boore J.L."/>
            <person name="Simakov O."/>
            <person name="Marletaz F."/>
            <person name="Cho S.-J."/>
            <person name="Edsinger-Gonzales E."/>
            <person name="Havlak P."/>
            <person name="Kuo D.-H."/>
            <person name="Larsson T."/>
            <person name="Lv J."/>
            <person name="Arendt D."/>
            <person name="Savage R."/>
            <person name="Osoegawa K."/>
            <person name="de Jong P."/>
            <person name="Lindberg D.R."/>
            <person name="Seaver E.C."/>
            <person name="Weisblat D.A."/>
            <person name="Putnam N.H."/>
            <person name="Grigoriev I.V."/>
            <person name="Rokhsar D.S."/>
        </authorList>
    </citation>
    <scope>NUCLEOTIDE SEQUENCE</scope>
    <source>
        <strain evidence="4">I ESC-2004</strain>
    </source>
</reference>
<keyword evidence="4" id="KW-1185">Reference proteome</keyword>
<evidence type="ECO:0000313" key="3">
    <source>
        <dbReference type="EnsemblMetazoa" id="CapteP205850"/>
    </source>
</evidence>
<reference evidence="3" key="3">
    <citation type="submission" date="2015-06" db="UniProtKB">
        <authorList>
            <consortium name="EnsemblMetazoa"/>
        </authorList>
    </citation>
    <scope>IDENTIFICATION</scope>
</reference>
<feature type="compositionally biased region" description="Basic residues" evidence="1">
    <location>
        <begin position="17"/>
        <end position="28"/>
    </location>
</feature>
<reference evidence="2 4" key="2">
    <citation type="journal article" date="2013" name="Nature">
        <title>Insights into bilaterian evolution from three spiralian genomes.</title>
        <authorList>
            <person name="Simakov O."/>
            <person name="Marletaz F."/>
            <person name="Cho S.J."/>
            <person name="Edsinger-Gonzales E."/>
            <person name="Havlak P."/>
            <person name="Hellsten U."/>
            <person name="Kuo D.H."/>
            <person name="Larsson T."/>
            <person name="Lv J."/>
            <person name="Arendt D."/>
            <person name="Savage R."/>
            <person name="Osoegawa K."/>
            <person name="de Jong P."/>
            <person name="Grimwood J."/>
            <person name="Chapman J.A."/>
            <person name="Shapiro H."/>
            <person name="Aerts A."/>
            <person name="Otillar R.P."/>
            <person name="Terry A.Y."/>
            <person name="Boore J.L."/>
            <person name="Grigoriev I.V."/>
            <person name="Lindberg D.R."/>
            <person name="Seaver E.C."/>
            <person name="Weisblat D.A."/>
            <person name="Putnam N.H."/>
            <person name="Rokhsar D.S."/>
        </authorList>
    </citation>
    <scope>NUCLEOTIDE SEQUENCE</scope>
    <source>
        <strain evidence="2 4">I ESC-2004</strain>
    </source>
</reference>
<evidence type="ECO:0000313" key="4">
    <source>
        <dbReference type="Proteomes" id="UP000014760"/>
    </source>
</evidence>
<sequence length="259" mass="29588">MQRSPRTPSRCEPMTFPRKKSQPRKRKTPVPVNHPKPQRIDNFGRRNQSKQPAVSEYIFHSGDTRKTLAHAFWFPPEEPASQAIRECPDLTTEKGLAAHVPLGTPDDFGIPSSRALSSVTIELQKQQQDEKQGRRTKDPIIKRPVTTTSPMVQAMRPPRYAHELDTGQFKYTGHPFCFARSLEDQEYIVETLPVLSLAQTEPKNDDVDSDNESWMNVPWAGGKPCVRFASACRRRKSMSRKSVRRQSYVDLDILNGFSR</sequence>
<proteinExistence type="predicted"/>
<organism evidence="2">
    <name type="scientific">Capitella teleta</name>
    <name type="common">Polychaete worm</name>
    <dbReference type="NCBI Taxonomy" id="283909"/>
    <lineage>
        <taxon>Eukaryota</taxon>
        <taxon>Metazoa</taxon>
        <taxon>Spiralia</taxon>
        <taxon>Lophotrochozoa</taxon>
        <taxon>Annelida</taxon>
        <taxon>Polychaeta</taxon>
        <taxon>Sedentaria</taxon>
        <taxon>Scolecida</taxon>
        <taxon>Capitellidae</taxon>
        <taxon>Capitella</taxon>
    </lineage>
</organism>